<evidence type="ECO:0000313" key="1">
    <source>
        <dbReference type="EMBL" id="EOY19741.1"/>
    </source>
</evidence>
<dbReference type="AlphaFoldDB" id="A0A061FRQ5"/>
<protein>
    <recommendedName>
        <fullName evidence="3">Reverse transcriptase domain-containing protein</fullName>
    </recommendedName>
</protein>
<dbReference type="PANTHER" id="PTHR33116:SF75">
    <property type="entry name" value="RIBONUCLEASE H PROTEIN"/>
    <property type="match status" value="1"/>
</dbReference>
<dbReference type="PANTHER" id="PTHR33116">
    <property type="entry name" value="REVERSE TRANSCRIPTASE ZINC-BINDING DOMAIN-CONTAINING PROTEIN-RELATED-RELATED"/>
    <property type="match status" value="1"/>
</dbReference>
<gene>
    <name evidence="1" type="ORF">TCM_045047</name>
</gene>
<organism evidence="1 2">
    <name type="scientific">Theobroma cacao</name>
    <name type="common">Cacao</name>
    <name type="synonym">Cocoa</name>
    <dbReference type="NCBI Taxonomy" id="3641"/>
    <lineage>
        <taxon>Eukaryota</taxon>
        <taxon>Viridiplantae</taxon>
        <taxon>Streptophyta</taxon>
        <taxon>Embryophyta</taxon>
        <taxon>Tracheophyta</taxon>
        <taxon>Spermatophyta</taxon>
        <taxon>Magnoliopsida</taxon>
        <taxon>eudicotyledons</taxon>
        <taxon>Gunneridae</taxon>
        <taxon>Pentapetalae</taxon>
        <taxon>rosids</taxon>
        <taxon>malvids</taxon>
        <taxon>Malvales</taxon>
        <taxon>Malvaceae</taxon>
        <taxon>Byttnerioideae</taxon>
        <taxon>Theobroma</taxon>
    </lineage>
</organism>
<dbReference type="eggNOG" id="KOG1075">
    <property type="taxonomic scope" value="Eukaryota"/>
</dbReference>
<evidence type="ECO:0008006" key="3">
    <source>
        <dbReference type="Google" id="ProtNLM"/>
    </source>
</evidence>
<name>A0A061FRQ5_THECC</name>
<dbReference type="Gramene" id="EOY19741">
    <property type="protein sequence ID" value="EOY19741"/>
    <property type="gene ID" value="TCM_045047"/>
</dbReference>
<reference evidence="1 2" key="1">
    <citation type="journal article" date="2013" name="Genome Biol.">
        <title>The genome sequence of the most widely cultivated cacao type and its use to identify candidate genes regulating pod color.</title>
        <authorList>
            <person name="Motamayor J.C."/>
            <person name="Mockaitis K."/>
            <person name="Schmutz J."/>
            <person name="Haiminen N."/>
            <person name="Iii D.L."/>
            <person name="Cornejo O."/>
            <person name="Findley S.D."/>
            <person name="Zheng P."/>
            <person name="Utro F."/>
            <person name="Royaert S."/>
            <person name="Saski C."/>
            <person name="Jenkins J."/>
            <person name="Podicheti R."/>
            <person name="Zhao M."/>
            <person name="Scheffler B.E."/>
            <person name="Stack J.C."/>
            <person name="Feltus F.A."/>
            <person name="Mustiga G.M."/>
            <person name="Amores F."/>
            <person name="Phillips W."/>
            <person name="Marelli J.P."/>
            <person name="May G.D."/>
            <person name="Shapiro H."/>
            <person name="Ma J."/>
            <person name="Bustamante C.D."/>
            <person name="Schnell R.J."/>
            <person name="Main D."/>
            <person name="Gilbert D."/>
            <person name="Parida L."/>
            <person name="Kuhn D.N."/>
        </authorList>
    </citation>
    <scope>NUCLEOTIDE SEQUENCE [LARGE SCALE GENOMIC DNA]</scope>
    <source>
        <strain evidence="2">cv. Matina 1-6</strain>
    </source>
</reference>
<evidence type="ECO:0000313" key="2">
    <source>
        <dbReference type="Proteomes" id="UP000026915"/>
    </source>
</evidence>
<sequence length="171" mass="19311">MSNSDLEICHLQYADDTAFTLQADLDILLNTRRVIWCFHIIIGLHINFRKGFLYGVGIGQSTLADWATIINCKTDSLPSSYLGIPLGASQSSLHAWQPVIDKLEARLSCWKARKLSMGGRITILNSVLSSLPIYFTSLFHIPARVRDKLERLQRRFLWSGSSPSRKIHLAN</sequence>
<keyword evidence="2" id="KW-1185">Reference proteome</keyword>
<dbReference type="OMA" id="WESSEEC"/>
<dbReference type="Proteomes" id="UP000026915">
    <property type="component" value="Chromosome 10"/>
</dbReference>
<proteinExistence type="predicted"/>
<dbReference type="EMBL" id="CM001888">
    <property type="protein sequence ID" value="EOY19741.1"/>
    <property type="molecule type" value="Genomic_DNA"/>
</dbReference>
<dbReference type="InParanoid" id="A0A061FRQ5"/>
<accession>A0A061FRQ5</accession>
<dbReference type="HOGENOM" id="CLU_121640_0_0_1"/>